<dbReference type="SUPFAM" id="SSF46955">
    <property type="entry name" value="Putative DNA-binding domain"/>
    <property type="match status" value="1"/>
</dbReference>
<organism evidence="6 7">
    <name type="scientific">Paucilactobacillus oligofermentans DSM 15707 = LMG 22743</name>
    <dbReference type="NCBI Taxonomy" id="1423778"/>
    <lineage>
        <taxon>Bacteria</taxon>
        <taxon>Bacillati</taxon>
        <taxon>Bacillota</taxon>
        <taxon>Bacilli</taxon>
        <taxon>Lactobacillales</taxon>
        <taxon>Lactobacillaceae</taxon>
        <taxon>Paucilactobacillus</taxon>
    </lineage>
</organism>
<keyword evidence="7" id="KW-1185">Reference proteome</keyword>
<dbReference type="Pfam" id="PF13411">
    <property type="entry name" value="MerR_1"/>
    <property type="match status" value="1"/>
</dbReference>
<keyword evidence="2" id="KW-0805">Transcription regulation</keyword>
<evidence type="ECO:0000259" key="5">
    <source>
        <dbReference type="PROSITE" id="PS50937"/>
    </source>
</evidence>
<keyword evidence="3" id="KW-0238">DNA-binding</keyword>
<evidence type="ECO:0000256" key="4">
    <source>
        <dbReference type="ARBA" id="ARBA00023163"/>
    </source>
</evidence>
<dbReference type="InterPro" id="IPR000551">
    <property type="entry name" value="MerR-type_HTH_dom"/>
</dbReference>
<accession>A0A0R1RKG2</accession>
<dbReference type="PANTHER" id="PTHR30204">
    <property type="entry name" value="REDOX-CYCLING DRUG-SENSING TRANSCRIPTIONAL ACTIVATOR SOXR"/>
    <property type="match status" value="1"/>
</dbReference>
<dbReference type="GO" id="GO:0003677">
    <property type="term" value="F:DNA binding"/>
    <property type="evidence" value="ECO:0007669"/>
    <property type="project" value="UniProtKB-KW"/>
</dbReference>
<dbReference type="PATRIC" id="fig|1423778.4.peg.871"/>
<keyword evidence="1" id="KW-0678">Repressor</keyword>
<dbReference type="CDD" id="cd01105">
    <property type="entry name" value="HTH_GlnR-like"/>
    <property type="match status" value="1"/>
</dbReference>
<dbReference type="OrthoDB" id="9806513at2"/>
<gene>
    <name evidence="6" type="ORF">FC70_GL000838</name>
</gene>
<reference evidence="6 7" key="1">
    <citation type="journal article" date="2015" name="Genome Announc.">
        <title>Expanding the biotechnology potential of lactobacilli through comparative genomics of 213 strains and associated genera.</title>
        <authorList>
            <person name="Sun Z."/>
            <person name="Harris H.M."/>
            <person name="McCann A."/>
            <person name="Guo C."/>
            <person name="Argimon S."/>
            <person name="Zhang W."/>
            <person name="Yang X."/>
            <person name="Jeffery I.B."/>
            <person name="Cooney J.C."/>
            <person name="Kagawa T.F."/>
            <person name="Liu W."/>
            <person name="Song Y."/>
            <person name="Salvetti E."/>
            <person name="Wrobel A."/>
            <person name="Rasinkangas P."/>
            <person name="Parkhill J."/>
            <person name="Rea M.C."/>
            <person name="O'Sullivan O."/>
            <person name="Ritari J."/>
            <person name="Douillard F.P."/>
            <person name="Paul Ross R."/>
            <person name="Yang R."/>
            <person name="Briner A.E."/>
            <person name="Felis G.E."/>
            <person name="de Vos W.M."/>
            <person name="Barrangou R."/>
            <person name="Klaenhammer T.R."/>
            <person name="Caufield P.W."/>
            <person name="Cui Y."/>
            <person name="Zhang H."/>
            <person name="O'Toole P.W."/>
        </authorList>
    </citation>
    <scope>NUCLEOTIDE SEQUENCE [LARGE SCALE GENOMIC DNA]</scope>
    <source>
        <strain evidence="6 7">DSM 15707</strain>
    </source>
</reference>
<dbReference type="InterPro" id="IPR009061">
    <property type="entry name" value="DNA-bd_dom_put_sf"/>
</dbReference>
<protein>
    <recommendedName>
        <fullName evidence="5">HTH merR-type domain-containing protein</fullName>
    </recommendedName>
</protein>
<dbReference type="EMBL" id="AZFE01000031">
    <property type="protein sequence ID" value="KRL55242.1"/>
    <property type="molecule type" value="Genomic_DNA"/>
</dbReference>
<dbReference type="RefSeq" id="WP_057889797.1">
    <property type="nucleotide sequence ID" value="NZ_AZFE01000031.1"/>
</dbReference>
<dbReference type="PANTHER" id="PTHR30204:SF69">
    <property type="entry name" value="MERR-FAMILY TRANSCRIPTIONAL REGULATOR"/>
    <property type="match status" value="1"/>
</dbReference>
<dbReference type="InterPro" id="IPR047057">
    <property type="entry name" value="MerR_fam"/>
</dbReference>
<dbReference type="Gene3D" id="1.10.1660.10">
    <property type="match status" value="1"/>
</dbReference>
<evidence type="ECO:0000313" key="7">
    <source>
        <dbReference type="Proteomes" id="UP000051697"/>
    </source>
</evidence>
<evidence type="ECO:0000256" key="2">
    <source>
        <dbReference type="ARBA" id="ARBA00023015"/>
    </source>
</evidence>
<evidence type="ECO:0000256" key="1">
    <source>
        <dbReference type="ARBA" id="ARBA00022491"/>
    </source>
</evidence>
<dbReference type="AlphaFoldDB" id="A0A0R1RKG2"/>
<dbReference type="PROSITE" id="PS50937">
    <property type="entry name" value="HTH_MERR_2"/>
    <property type="match status" value="1"/>
</dbReference>
<dbReference type="GO" id="GO:0003700">
    <property type="term" value="F:DNA-binding transcription factor activity"/>
    <property type="evidence" value="ECO:0007669"/>
    <property type="project" value="InterPro"/>
</dbReference>
<evidence type="ECO:0000256" key="3">
    <source>
        <dbReference type="ARBA" id="ARBA00023125"/>
    </source>
</evidence>
<dbReference type="Proteomes" id="UP000051697">
    <property type="component" value="Unassembled WGS sequence"/>
</dbReference>
<dbReference type="STRING" id="1423778.FC70_GL000838"/>
<keyword evidence="4" id="KW-0804">Transcription</keyword>
<evidence type="ECO:0000313" key="6">
    <source>
        <dbReference type="EMBL" id="KRL55242.1"/>
    </source>
</evidence>
<comment type="caution">
    <text evidence="6">The sequence shown here is derived from an EMBL/GenBank/DDBJ whole genome shotgun (WGS) entry which is preliminary data.</text>
</comment>
<dbReference type="SMART" id="SM00422">
    <property type="entry name" value="HTH_MERR"/>
    <property type="match status" value="1"/>
</dbReference>
<feature type="domain" description="HTH merR-type" evidence="5">
    <location>
        <begin position="18"/>
        <end position="75"/>
    </location>
</feature>
<proteinExistence type="predicted"/>
<name>A0A0R1RKG2_9LACO</name>
<sequence>MIAVPTELKEVFDKKMMQFGIGDLARVTQVSQSKLRYWESKGYIHPIQIQSGQNRKYSMETLARVHMIKHFSDEGYTLPVSVEKANGKKETIEVLRKVMVERFVSIEEIDGKCAVNMGQVEGIPDKKLVAMVGLDGVKMQLIDEEQ</sequence>